<feature type="compositionally biased region" description="Basic and acidic residues" evidence="1">
    <location>
        <begin position="201"/>
        <end position="217"/>
    </location>
</feature>
<feature type="region of interest" description="Disordered" evidence="1">
    <location>
        <begin position="200"/>
        <end position="240"/>
    </location>
</feature>
<evidence type="ECO:0000313" key="2">
    <source>
        <dbReference type="EMBL" id="ELQ36148.1"/>
    </source>
</evidence>
<accession>A0AA97NTP1</accession>
<reference evidence="2" key="1">
    <citation type="journal article" date="2012" name="PLoS Genet.">
        <title>Comparative analysis of the genomes of two field isolates of the rice blast fungus Magnaporthe oryzae.</title>
        <authorList>
            <person name="Xue M."/>
            <person name="Yang J."/>
            <person name="Li Z."/>
            <person name="Hu S."/>
            <person name="Yao N."/>
            <person name="Dean R.A."/>
            <person name="Zhao W."/>
            <person name="Shen M."/>
            <person name="Zhang H."/>
            <person name="Li C."/>
            <person name="Liu L."/>
            <person name="Cao L."/>
            <person name="Xu X."/>
            <person name="Xing Y."/>
            <person name="Hsiang T."/>
            <person name="Zhang Z."/>
            <person name="Xu J.R."/>
            <person name="Peng Y.L."/>
        </authorList>
    </citation>
    <scope>NUCLEOTIDE SEQUENCE</scope>
    <source>
        <strain evidence="2">Y34</strain>
    </source>
</reference>
<gene>
    <name evidence="2" type="ORF">OOU_Y34scaffold00666g8</name>
</gene>
<dbReference type="EMBL" id="JH793700">
    <property type="protein sequence ID" value="ELQ36148.1"/>
    <property type="molecule type" value="Genomic_DNA"/>
</dbReference>
<organism evidence="2">
    <name type="scientific">Pyricularia oryzae (strain Y34)</name>
    <name type="common">Rice blast fungus</name>
    <name type="synonym">Magnaporthe oryzae</name>
    <dbReference type="NCBI Taxonomy" id="1143189"/>
    <lineage>
        <taxon>Eukaryota</taxon>
        <taxon>Fungi</taxon>
        <taxon>Dikarya</taxon>
        <taxon>Ascomycota</taxon>
        <taxon>Pezizomycotina</taxon>
        <taxon>Sordariomycetes</taxon>
        <taxon>Sordariomycetidae</taxon>
        <taxon>Magnaporthales</taxon>
        <taxon>Pyriculariaceae</taxon>
        <taxon>Pyricularia</taxon>
    </lineage>
</organism>
<sequence>MHFHGLQNALQVNWMVGKSQDIRGFFQRGTKPEPEPKSPSPQPVGSSESSALSSAPPSPASRASTKRARSPTPITAFPPAKRSCSSTPVDSHFRRNTPPRQPNPKPRPRDAVIAASDDEGSDSSDSLEDVTAIWQRVNPNAAAAATARPAVAAAITPPRAKRSAVATTPLTIRAKRMMAENQKYNLDALKRLTQADLEADASQKRVSDMLRSSRDSSAEPDAFEEQLASYEPGDDGKGNIGKQRMRTAIKRVEAHSTSQCYYFFEQILRPATSKQLGKDKFPTKAATGCWEFLKNSKQRSHHFLSGLPQQLAKRHHNLPSELFLWILRQLPIEENKMLRHQYILTAAAAVKNTELGHGIDDTLLRELLKGLGSKPNSVDAMLVKLPLEDELSEPYPHSDWSHVISFLDLLAAVVSARKPGTPPRLTLAATTKATQILLRMGLDRAVMDNTDVMNSYHSALDSLFDGVPDEDWNDFCYEASKSLYRSVETAHLRWQPLSYIVGETPRSHDFRRRLALVFLFDSMACARQAPDESANMLAIIGHVGSTLSIRNDTNYEETAAVLRLLDIAIDDGFGRTQDNFDNQVDELTAALKSVWSNIIATGGGHSSRLDAKTLAEWIPDRLKYTVRTRRPPKSNIYSTEEEEPVGQDIRKMFSARLGAIVKREDTIHVMTDTKTEMG</sequence>
<proteinExistence type="predicted"/>
<dbReference type="AlphaFoldDB" id="A0AA97NTP1"/>
<evidence type="ECO:0000256" key="1">
    <source>
        <dbReference type="SAM" id="MobiDB-lite"/>
    </source>
</evidence>
<dbReference type="Proteomes" id="UP000011086">
    <property type="component" value="Unassembled WGS sequence"/>
</dbReference>
<name>A0AA97NTP1_PYRO3</name>
<protein>
    <submittedName>
        <fullName evidence="2">Uncharacterized protein</fullName>
    </submittedName>
</protein>
<feature type="compositionally biased region" description="Acidic residues" evidence="1">
    <location>
        <begin position="116"/>
        <end position="127"/>
    </location>
</feature>
<feature type="region of interest" description="Disordered" evidence="1">
    <location>
        <begin position="23"/>
        <end position="127"/>
    </location>
</feature>
<feature type="compositionally biased region" description="Low complexity" evidence="1">
    <location>
        <begin position="46"/>
        <end position="63"/>
    </location>
</feature>